<dbReference type="InterPro" id="IPR001849">
    <property type="entry name" value="PH_domain"/>
</dbReference>
<feature type="domain" description="SH3" evidence="6">
    <location>
        <begin position="1634"/>
        <end position="1695"/>
    </location>
</feature>
<dbReference type="Gene3D" id="2.30.29.30">
    <property type="entry name" value="Pleckstrin-homology domain (PH domain)/Phosphotyrosine-binding domain (PTB)"/>
    <property type="match status" value="1"/>
</dbReference>
<keyword evidence="2" id="KW-0344">Guanine-nucleotide releasing factor</keyword>
<evidence type="ECO:0000256" key="1">
    <source>
        <dbReference type="ARBA" id="ARBA00022443"/>
    </source>
</evidence>
<dbReference type="SMART" id="SM00326">
    <property type="entry name" value="SH3"/>
    <property type="match status" value="1"/>
</dbReference>
<name>A0A8X7XKB4_POLSE</name>
<evidence type="ECO:0000256" key="2">
    <source>
        <dbReference type="ARBA" id="ARBA00022658"/>
    </source>
</evidence>
<dbReference type="PROSITE" id="PS50010">
    <property type="entry name" value="DH_2"/>
    <property type="match status" value="1"/>
</dbReference>
<proteinExistence type="predicted"/>
<dbReference type="PANTHER" id="PTHR12845">
    <property type="entry name" value="GUANINE NUCLEOTIDE EXCHANGE FACTOR"/>
    <property type="match status" value="1"/>
</dbReference>
<keyword evidence="1 3" id="KW-0728">SH3 domain</keyword>
<feature type="domain" description="DH" evidence="8">
    <location>
        <begin position="1302"/>
        <end position="1486"/>
    </location>
</feature>
<dbReference type="CDD" id="cd00160">
    <property type="entry name" value="RhoGEF"/>
    <property type="match status" value="1"/>
</dbReference>
<feature type="non-terminal residue" evidence="9">
    <location>
        <position position="1719"/>
    </location>
</feature>
<feature type="coiled-coil region" evidence="4">
    <location>
        <begin position="225"/>
        <end position="252"/>
    </location>
</feature>
<dbReference type="GO" id="GO:0005737">
    <property type="term" value="C:cytoplasm"/>
    <property type="evidence" value="ECO:0007669"/>
    <property type="project" value="TreeGrafter"/>
</dbReference>
<dbReference type="EMBL" id="JAATIS010000147">
    <property type="protein sequence ID" value="KAG2469898.1"/>
    <property type="molecule type" value="Genomic_DNA"/>
</dbReference>
<feature type="region of interest" description="Disordered" evidence="5">
    <location>
        <begin position="1182"/>
        <end position="1217"/>
    </location>
</feature>
<dbReference type="Gene3D" id="2.30.30.40">
    <property type="entry name" value="SH3 Domains"/>
    <property type="match status" value="1"/>
</dbReference>
<dbReference type="InterPro" id="IPR001452">
    <property type="entry name" value="SH3_domain"/>
</dbReference>
<dbReference type="FunFam" id="1.20.900.10:FF:000007">
    <property type="entry name" value="rho guanine nucleotide exchange factor 19"/>
    <property type="match status" value="1"/>
</dbReference>
<accession>A0A8X7XKB4</accession>
<dbReference type="InterPro" id="IPR047271">
    <property type="entry name" value="Ephexin-like"/>
</dbReference>
<dbReference type="InterPro" id="IPR035899">
    <property type="entry name" value="DBL_dom_sf"/>
</dbReference>
<dbReference type="InterPro" id="IPR011993">
    <property type="entry name" value="PH-like_dom_sf"/>
</dbReference>
<organism evidence="9 10">
    <name type="scientific">Polypterus senegalus</name>
    <name type="common">Senegal bichir</name>
    <dbReference type="NCBI Taxonomy" id="55291"/>
    <lineage>
        <taxon>Eukaryota</taxon>
        <taxon>Metazoa</taxon>
        <taxon>Chordata</taxon>
        <taxon>Craniata</taxon>
        <taxon>Vertebrata</taxon>
        <taxon>Euteleostomi</taxon>
        <taxon>Actinopterygii</taxon>
        <taxon>Polypteriformes</taxon>
        <taxon>Polypteridae</taxon>
        <taxon>Polypterus</taxon>
    </lineage>
</organism>
<evidence type="ECO:0000259" key="7">
    <source>
        <dbReference type="PROSITE" id="PS50003"/>
    </source>
</evidence>
<dbReference type="GO" id="GO:0035556">
    <property type="term" value="P:intracellular signal transduction"/>
    <property type="evidence" value="ECO:0007669"/>
    <property type="project" value="InterPro"/>
</dbReference>
<dbReference type="Proteomes" id="UP000886611">
    <property type="component" value="Unassembled WGS sequence"/>
</dbReference>
<dbReference type="SUPFAM" id="SSF48065">
    <property type="entry name" value="DBL homology domain (DH-domain)"/>
    <property type="match status" value="1"/>
</dbReference>
<dbReference type="GO" id="GO:0005634">
    <property type="term" value="C:nucleus"/>
    <property type="evidence" value="ECO:0007669"/>
    <property type="project" value="TreeGrafter"/>
</dbReference>
<dbReference type="SUPFAM" id="SSF50729">
    <property type="entry name" value="PH domain-like"/>
    <property type="match status" value="1"/>
</dbReference>
<feature type="compositionally biased region" description="Basic and acidic residues" evidence="5">
    <location>
        <begin position="1182"/>
        <end position="1203"/>
    </location>
</feature>
<dbReference type="PROSITE" id="PS00741">
    <property type="entry name" value="DH_1"/>
    <property type="match status" value="1"/>
</dbReference>
<evidence type="ECO:0000313" key="10">
    <source>
        <dbReference type="Proteomes" id="UP000886611"/>
    </source>
</evidence>
<dbReference type="CDD" id="cd01221">
    <property type="entry name" value="PH_ephexin"/>
    <property type="match status" value="1"/>
</dbReference>
<evidence type="ECO:0000256" key="4">
    <source>
        <dbReference type="SAM" id="Coils"/>
    </source>
</evidence>
<feature type="region of interest" description="Disordered" evidence="5">
    <location>
        <begin position="975"/>
        <end position="994"/>
    </location>
</feature>
<feature type="region of interest" description="Disordered" evidence="5">
    <location>
        <begin position="1063"/>
        <end position="1094"/>
    </location>
</feature>
<dbReference type="PANTHER" id="PTHR12845:SF2">
    <property type="entry name" value="DH DOMAIN-CONTAINING PROTEIN-RELATED"/>
    <property type="match status" value="1"/>
</dbReference>
<evidence type="ECO:0000259" key="6">
    <source>
        <dbReference type="PROSITE" id="PS50002"/>
    </source>
</evidence>
<gene>
    <name evidence="9" type="primary">Arhgef5_0</name>
    <name evidence="9" type="ORF">GTO96_0022952</name>
</gene>
<dbReference type="Pfam" id="PF00018">
    <property type="entry name" value="SH3_1"/>
    <property type="match status" value="1"/>
</dbReference>
<reference evidence="9 10" key="1">
    <citation type="journal article" date="2021" name="Cell">
        <title>Tracing the genetic footprints of vertebrate landing in non-teleost ray-finned fishes.</title>
        <authorList>
            <person name="Bi X."/>
            <person name="Wang K."/>
            <person name="Yang L."/>
            <person name="Pan H."/>
            <person name="Jiang H."/>
            <person name="Wei Q."/>
            <person name="Fang M."/>
            <person name="Yu H."/>
            <person name="Zhu C."/>
            <person name="Cai Y."/>
            <person name="He Y."/>
            <person name="Gan X."/>
            <person name="Zeng H."/>
            <person name="Yu D."/>
            <person name="Zhu Y."/>
            <person name="Jiang H."/>
            <person name="Qiu Q."/>
            <person name="Yang H."/>
            <person name="Zhang Y.E."/>
            <person name="Wang W."/>
            <person name="Zhu M."/>
            <person name="He S."/>
            <person name="Zhang G."/>
        </authorList>
    </citation>
    <scope>NUCLEOTIDE SEQUENCE [LARGE SCALE GENOMIC DNA]</scope>
    <source>
        <strain evidence="9">Bchr_013</strain>
    </source>
</reference>
<evidence type="ECO:0000256" key="3">
    <source>
        <dbReference type="PROSITE-ProRule" id="PRU00192"/>
    </source>
</evidence>
<dbReference type="InterPro" id="IPR036028">
    <property type="entry name" value="SH3-like_dom_sf"/>
</dbReference>
<dbReference type="SUPFAM" id="SSF50044">
    <property type="entry name" value="SH3-domain"/>
    <property type="match status" value="1"/>
</dbReference>
<dbReference type="InterPro" id="IPR000219">
    <property type="entry name" value="DH_dom"/>
</dbReference>
<dbReference type="GO" id="GO:0005085">
    <property type="term" value="F:guanyl-nucleotide exchange factor activity"/>
    <property type="evidence" value="ECO:0007669"/>
    <property type="project" value="UniProtKB-KW"/>
</dbReference>
<protein>
    <submittedName>
        <fullName evidence="9">ARHG5 factor</fullName>
    </submittedName>
</protein>
<dbReference type="Pfam" id="PF00621">
    <property type="entry name" value="RhoGEF"/>
    <property type="match status" value="1"/>
</dbReference>
<feature type="region of interest" description="Disordered" evidence="5">
    <location>
        <begin position="1245"/>
        <end position="1265"/>
    </location>
</feature>
<feature type="compositionally biased region" description="Basic and acidic residues" evidence="5">
    <location>
        <begin position="1"/>
        <end position="10"/>
    </location>
</feature>
<evidence type="ECO:0000313" key="9">
    <source>
        <dbReference type="EMBL" id="KAG2469898.1"/>
    </source>
</evidence>
<keyword evidence="10" id="KW-1185">Reference proteome</keyword>
<evidence type="ECO:0000256" key="5">
    <source>
        <dbReference type="SAM" id="MobiDB-lite"/>
    </source>
</evidence>
<feature type="non-terminal residue" evidence="9">
    <location>
        <position position="1"/>
    </location>
</feature>
<dbReference type="InterPro" id="IPR047270">
    <property type="entry name" value="PH_ephexin"/>
</dbReference>
<feature type="region of interest" description="Disordered" evidence="5">
    <location>
        <begin position="1"/>
        <end position="37"/>
    </location>
</feature>
<comment type="caution">
    <text evidence="9">The sequence shown here is derived from an EMBL/GenBank/DDBJ whole genome shotgun (WGS) entry which is preliminary data.</text>
</comment>
<dbReference type="PROSITE" id="PS50003">
    <property type="entry name" value="PH_DOMAIN"/>
    <property type="match status" value="1"/>
</dbReference>
<dbReference type="SMART" id="SM00325">
    <property type="entry name" value="RhoGEF"/>
    <property type="match status" value="1"/>
</dbReference>
<evidence type="ECO:0000259" key="8">
    <source>
        <dbReference type="PROSITE" id="PS50010"/>
    </source>
</evidence>
<sequence>MGSHASEEMAKSLLNEPLVENRYSENLPPIETEERISTRTELEGACAEKEQEGDITANEMVSECNLVTTSPRQGDKAEVTVVNRSLTNIKVNLQITEKVCLNAANGRTQNKELEHSIANEERGLHALDEMTKSLLNEASAENEFSENPQPIETEERISTRTQLEEAYTEKEQEVDITTNEMVSEYNLVTKSPRQDDQAMITVVNEVLKNGEDESLKTAEKVCLNAANDQEQNKELEHLIANEERGLHALDEMTKSLLNEASAENEFSENPQPIETEERISTRTQLQEACAEKEQEGDVTPNEMVSEYNLVTISPRQNDQAEVTVVNRVSRNGEDEPLKTAENICLNIANDQGQNKVWEHSIANEERGPHSLDEMAKSLLNEASAENEFSENPQPMETEEMISTRTYLEEACAEKEQEGDITENEMVSKYNLLTTSPTQVDQAEVTVVNGVLRNGEDELLKTAEIICLNAANDQGQNKELEHLGTNEERGSNVLKEMTESLLNETSVENTENISDHMYSLGFHLNKMSNSLGAGNEETESIMQTHIGISFTANSPSDLDLISGNVLTLGISNDSTRLNSYILDDDVSSMNLSVEETVLKDGDSRTLQDSSAETQLILSGKSFPVNHSSIVPADFTYQNETNTNINLEEVALTTEIPDSPNDSSVFTDDELSLSTSLQQGLQHLVLTCDRNEHFFNSSEEEFSLYEDKHWKKDSGIYAGFNDSEFITEPKTNANIFFSSIEKTIIGTHDTSTELNCPIDTHESKFSELCNKQKEFNQISEEAENISLSTDMVYIESKSDELLSKNVFLHDQVTCFTDSSNYELCNDSSKNTIESTVKIPYDLDMQNNKYSKDIEKRGCEESELNLSDRTLQVHAFSLNHSEKTVFPEIHDDNLQLREHVDHKNSTFPNITKASFSVNSERAESKTNTSICKDSVDSPLERPRIHVYCVIGQHMPISNVQEESALIRAETESPIYQEEDKEISSKMSTNTKGDSPEDIQKHEDVHDNCSNVVPSTPGSKPFMYRQNAFEESASFNSVMAHEDQNNILERREREMWTTEEFSNPSLLFSGSSAAPDSGKGTALPFYTTSSDDSSEAAPVELSATDEELKSTDSGSEFSSILELPEKVLQKGEASPKIMLGKAISWPCHGRESLRVHASEMVLENDEAQSFKNLGLQARKRRRGFRRNEKSVSCLDEKEQHDLDKDFSSSKGNDLDETVQRRSSKITPTCTQLYQEYDAVVLERQIKRQARSDTLMDESSPPVNRKTRARNAPRLSLCSQTSQSLWQDLPGVRGSSHLEALSEKNRKLQEMKFELVSSEASYLHSLDIAVDHFQRSPALKAVLTSQDKMWLFSRLAEVREISYRFLADLEERVEQNVLMFDVCDIVLKHIPNFQSIYVPYLKNQSYQEKTFERLMETSSQFRRAVEELEKSPLCQRLPLRSFLALPFQRITRLKLLVQNILKKTLPGSREEEQATSAHRGLEKLIQQSNESIRQMRSIENLVSLSRRVDFQCRIFPLVSQARWLQKEGEVTHLLEEGNGRISKKSVYLHLFNDVLLLSHHKEGGRFSVFEHNSARKLRVENCQMKLHSLQKNLFQLHLFQTSEGGKASFVFRTEKQSEKFRWISALSPPPPKIDYFGCNDCKQVQCIRAYVAQQPDELSLEKADLLLVHQQTSDGWTEGTRVSDGERGWFPNSHIDLIVSHQARLRNLKERQRIVNATCRQPNS</sequence>
<feature type="domain" description="PH" evidence="7">
    <location>
        <begin position="1518"/>
        <end position="1626"/>
    </location>
</feature>
<dbReference type="InterPro" id="IPR001331">
    <property type="entry name" value="GDS_CDC24_CS"/>
</dbReference>
<dbReference type="Gene3D" id="1.20.900.10">
    <property type="entry name" value="Dbl homology (DH) domain"/>
    <property type="match status" value="1"/>
</dbReference>
<keyword evidence="4" id="KW-0175">Coiled coil</keyword>
<dbReference type="PROSITE" id="PS50002">
    <property type="entry name" value="SH3"/>
    <property type="match status" value="1"/>
</dbReference>